<protein>
    <recommendedName>
        <fullName evidence="2">Protein TIFY</fullName>
    </recommendedName>
    <alternativeName>
        <fullName evidence="2">Jasmonate ZIM domain-containing protein</fullName>
    </alternativeName>
</protein>
<gene>
    <name evidence="5" type="ORF">GIB67_030682</name>
</gene>
<dbReference type="PANTHER" id="PTHR33077:SF8">
    <property type="entry name" value="PROTEIN TIFY 8"/>
    <property type="match status" value="1"/>
</dbReference>
<sequence>MMAHHNKSNKEGADENPMFHDFLGMRCDSSVAVVPKQNISWGVENRLSEASASVGASSSGTHGPISTTSDLASERQLGNHFVGVPGHGPRSDSSGSEISNILLGRKRSNSDSVFMGSMTREKTPQIGLESLEGLHRMKMIGNSAGVERQRRSYNEDLFFGMQPPRLTSTPQIFHPPVGRTPDSIASKLERSIMNSGPMTHHYIPRGGQLGTYVDSVFPNRYRDGNAGPSSVISQPAADEGSRTGIKGSGILSTINTRTKTRPQFTESESSKSGSQHGLISGSQQMTIFYDGQAHVFDDVHQHKADIIMALAGSNGGSWSTTYSPKSALGPPFIETHEPSEETQELHGSLSIKSNSSPQFRQAVQISTPQDDSLNKSSGGQQIPRLQTQLAHPNTEGKREV</sequence>
<comment type="subcellular location">
    <subcellularLocation>
        <location evidence="2">Nucleus</location>
    </subcellularLocation>
</comment>
<comment type="domain">
    <text evidence="2">The jas domain is required for interaction with COI1.</text>
</comment>
<keyword evidence="6" id="KW-1185">Reference proteome</keyword>
<dbReference type="EMBL" id="JACGCM010000767">
    <property type="protein sequence ID" value="KAF6166989.1"/>
    <property type="molecule type" value="Genomic_DNA"/>
</dbReference>
<dbReference type="SMART" id="SM00979">
    <property type="entry name" value="TIFY"/>
    <property type="match status" value="1"/>
</dbReference>
<dbReference type="GO" id="GO:0009611">
    <property type="term" value="P:response to wounding"/>
    <property type="evidence" value="ECO:0007669"/>
    <property type="project" value="UniProtKB-UniRule"/>
</dbReference>
<feature type="region of interest" description="Disordered" evidence="3">
    <location>
        <begin position="345"/>
        <end position="400"/>
    </location>
</feature>
<feature type="compositionally biased region" description="Polar residues" evidence="3">
    <location>
        <begin position="250"/>
        <end position="278"/>
    </location>
</feature>
<feature type="domain" description="Tify" evidence="4">
    <location>
        <begin position="278"/>
        <end position="313"/>
    </location>
</feature>
<keyword evidence="2" id="KW-1184">Jasmonic acid signaling pathway</keyword>
<organism evidence="5 6">
    <name type="scientific">Kingdonia uniflora</name>
    <dbReference type="NCBI Taxonomy" id="39325"/>
    <lineage>
        <taxon>Eukaryota</taxon>
        <taxon>Viridiplantae</taxon>
        <taxon>Streptophyta</taxon>
        <taxon>Embryophyta</taxon>
        <taxon>Tracheophyta</taxon>
        <taxon>Spermatophyta</taxon>
        <taxon>Magnoliopsida</taxon>
        <taxon>Ranunculales</taxon>
        <taxon>Circaeasteraceae</taxon>
        <taxon>Kingdonia</taxon>
    </lineage>
</organism>
<evidence type="ECO:0000313" key="5">
    <source>
        <dbReference type="EMBL" id="KAF6166989.1"/>
    </source>
</evidence>
<evidence type="ECO:0000259" key="4">
    <source>
        <dbReference type="PROSITE" id="PS51320"/>
    </source>
</evidence>
<dbReference type="AlphaFoldDB" id="A0A7J7NIE2"/>
<reference evidence="5 6" key="1">
    <citation type="journal article" date="2020" name="IScience">
        <title>Genome Sequencing of the Endangered Kingdonia uniflora (Circaeasteraceae, Ranunculales) Reveals Potential Mechanisms of Evolutionary Specialization.</title>
        <authorList>
            <person name="Sun Y."/>
            <person name="Deng T."/>
            <person name="Zhang A."/>
            <person name="Moore M.J."/>
            <person name="Landis J.B."/>
            <person name="Lin N."/>
            <person name="Zhang H."/>
            <person name="Zhang X."/>
            <person name="Huang J."/>
            <person name="Zhang X."/>
            <person name="Sun H."/>
            <person name="Wang H."/>
        </authorList>
    </citation>
    <scope>NUCLEOTIDE SEQUENCE [LARGE SCALE GENOMIC DNA]</scope>
    <source>
        <strain evidence="5">TB1705</strain>
        <tissue evidence="5">Leaf</tissue>
    </source>
</reference>
<name>A0A7J7NIE2_9MAGN</name>
<dbReference type="GO" id="GO:2000022">
    <property type="term" value="P:regulation of jasmonic acid mediated signaling pathway"/>
    <property type="evidence" value="ECO:0007669"/>
    <property type="project" value="UniProtKB-UniRule"/>
</dbReference>
<accession>A0A7J7NIE2</accession>
<dbReference type="PANTHER" id="PTHR33077">
    <property type="entry name" value="PROTEIN TIFY 4A-RELATED-RELATED"/>
    <property type="match status" value="1"/>
</dbReference>
<feature type="compositionally biased region" description="Polar residues" evidence="3">
    <location>
        <begin position="350"/>
        <end position="391"/>
    </location>
</feature>
<evidence type="ECO:0000313" key="6">
    <source>
        <dbReference type="Proteomes" id="UP000541444"/>
    </source>
</evidence>
<evidence type="ECO:0000256" key="3">
    <source>
        <dbReference type="SAM" id="MobiDB-lite"/>
    </source>
</evidence>
<comment type="function">
    <text evidence="2">Repressor of jasmonate responses.</text>
</comment>
<comment type="caution">
    <text evidence="5">The sequence shown here is derived from an EMBL/GenBank/DDBJ whole genome shotgun (WGS) entry which is preliminary data.</text>
</comment>
<dbReference type="InterPro" id="IPR040390">
    <property type="entry name" value="TIFY/JAZ"/>
</dbReference>
<dbReference type="Pfam" id="PF06200">
    <property type="entry name" value="tify"/>
    <property type="match status" value="1"/>
</dbReference>
<evidence type="ECO:0000256" key="1">
    <source>
        <dbReference type="ARBA" id="ARBA00008614"/>
    </source>
</evidence>
<dbReference type="GO" id="GO:0031347">
    <property type="term" value="P:regulation of defense response"/>
    <property type="evidence" value="ECO:0007669"/>
    <property type="project" value="UniProtKB-UniRule"/>
</dbReference>
<dbReference type="Proteomes" id="UP000541444">
    <property type="component" value="Unassembled WGS sequence"/>
</dbReference>
<dbReference type="PROSITE" id="PS51320">
    <property type="entry name" value="TIFY"/>
    <property type="match status" value="1"/>
</dbReference>
<dbReference type="GO" id="GO:0005634">
    <property type="term" value="C:nucleus"/>
    <property type="evidence" value="ECO:0007669"/>
    <property type="project" value="UniProtKB-SubCell"/>
</dbReference>
<dbReference type="OrthoDB" id="1908882at2759"/>
<keyword evidence="2" id="KW-0539">Nucleus</keyword>
<evidence type="ECO:0000256" key="2">
    <source>
        <dbReference type="RuleBase" id="RU369065"/>
    </source>
</evidence>
<feature type="region of interest" description="Disordered" evidence="3">
    <location>
        <begin position="225"/>
        <end position="278"/>
    </location>
</feature>
<comment type="similarity">
    <text evidence="1 2">Belongs to the TIFY/JAZ family.</text>
</comment>
<dbReference type="InterPro" id="IPR010399">
    <property type="entry name" value="Tify_dom"/>
</dbReference>
<proteinExistence type="inferred from homology"/>